<proteinExistence type="predicted"/>
<evidence type="ECO:0000313" key="2">
    <source>
        <dbReference type="Proteomes" id="UP001163321"/>
    </source>
</evidence>
<comment type="caution">
    <text evidence="1">The sequence shown here is derived from an EMBL/GenBank/DDBJ whole genome shotgun (WGS) entry which is preliminary data.</text>
</comment>
<reference evidence="1 2" key="1">
    <citation type="journal article" date="2022" name="bioRxiv">
        <title>The genome of the oomycete Peronosclerospora sorghi, a cosmopolitan pathogen of maize and sorghum, is inflated with dispersed pseudogenes.</title>
        <authorList>
            <person name="Fletcher K."/>
            <person name="Martin F."/>
            <person name="Isakeit T."/>
            <person name="Cavanaugh K."/>
            <person name="Magill C."/>
            <person name="Michelmore R."/>
        </authorList>
    </citation>
    <scope>NUCLEOTIDE SEQUENCE [LARGE SCALE GENOMIC DNA]</scope>
    <source>
        <strain evidence="1">P6</strain>
    </source>
</reference>
<keyword evidence="2" id="KW-1185">Reference proteome</keyword>
<dbReference type="EMBL" id="CM047583">
    <property type="protein sequence ID" value="KAI9912410.1"/>
    <property type="molecule type" value="Genomic_DNA"/>
</dbReference>
<protein>
    <submittedName>
        <fullName evidence="1">Uncharacterized protein</fullName>
    </submittedName>
</protein>
<sequence>MKRKHASKEAVASKEVDVTMADTAETSSNDLKEMDVEAFLLRDCKASSKKIVEQAKVQVEELRRELEKGKQLLRDAFQAEKENVGDGIVAFTIAVECKRGPYQGRKFSMVIDSNGHPSCFIGRSTNRKFRSPHGLSMPNDSELSTTHGEIRVDPTGKLFFIDLDSTNGSRIDGVELEAEEPYELTQGKPIKVEIGAGEYEFVFEQKSR</sequence>
<gene>
    <name evidence="1" type="ORF">PsorP6_005479</name>
</gene>
<dbReference type="Proteomes" id="UP001163321">
    <property type="component" value="Chromosome 4"/>
</dbReference>
<evidence type="ECO:0000313" key="1">
    <source>
        <dbReference type="EMBL" id="KAI9912410.1"/>
    </source>
</evidence>
<name>A0ACC0W2L1_9STRA</name>
<accession>A0ACC0W2L1</accession>
<organism evidence="1 2">
    <name type="scientific">Peronosclerospora sorghi</name>
    <dbReference type="NCBI Taxonomy" id="230839"/>
    <lineage>
        <taxon>Eukaryota</taxon>
        <taxon>Sar</taxon>
        <taxon>Stramenopiles</taxon>
        <taxon>Oomycota</taxon>
        <taxon>Peronosporomycetes</taxon>
        <taxon>Peronosporales</taxon>
        <taxon>Peronosporaceae</taxon>
        <taxon>Peronosclerospora</taxon>
    </lineage>
</organism>